<comment type="caution">
    <text evidence="1">The sequence shown here is derived from an EMBL/GenBank/DDBJ whole genome shotgun (WGS) entry which is preliminary data.</text>
</comment>
<organism evidence="1 2">
    <name type="scientific">Boeremia exigua</name>
    <dbReference type="NCBI Taxonomy" id="749465"/>
    <lineage>
        <taxon>Eukaryota</taxon>
        <taxon>Fungi</taxon>
        <taxon>Dikarya</taxon>
        <taxon>Ascomycota</taxon>
        <taxon>Pezizomycotina</taxon>
        <taxon>Dothideomycetes</taxon>
        <taxon>Pleosporomycetidae</taxon>
        <taxon>Pleosporales</taxon>
        <taxon>Pleosporineae</taxon>
        <taxon>Didymellaceae</taxon>
        <taxon>Boeremia</taxon>
    </lineage>
</organism>
<dbReference type="EMBL" id="JAPHNI010000029">
    <property type="protein sequence ID" value="KAJ8118115.1"/>
    <property type="molecule type" value="Genomic_DNA"/>
</dbReference>
<accession>A0ACC2ISB1</accession>
<sequence>MLFNTGTVLALLGALPAALACKGYTGGLPVATSSKKISAPIYVKAGQVFDGGWAKYDRSPSSCSSGEGGEADTAFVVERGGTLRNVIIGKTVGEGVYCKGGGCNIEFVWFEDVCEDAISIKDDRAGDVTRIIGGGAYHASDKVIQHNGCGKVEIINFYAENYGKVYRSCGTCGTCAREVYIEGVTARKGGEVAGITKANGDKATLVNVCTDAKTPCQNYNGPGQKDGPAQRQLYEFQSCAVKNMKPLRQIRAVTSLRRVLAANDAEPTCPKTSSVYTDTPSRCRSFQYLGGTVNTAVLSSVVYNVVSAEERSTVSRMAATSPLINAQ</sequence>
<proteinExistence type="predicted"/>
<dbReference type="Proteomes" id="UP001153331">
    <property type="component" value="Unassembled WGS sequence"/>
</dbReference>
<name>A0ACC2ISB1_9PLEO</name>
<evidence type="ECO:0000313" key="2">
    <source>
        <dbReference type="Proteomes" id="UP001153331"/>
    </source>
</evidence>
<protein>
    <submittedName>
        <fullName evidence="1">Uncharacterized protein</fullName>
    </submittedName>
</protein>
<keyword evidence="2" id="KW-1185">Reference proteome</keyword>
<evidence type="ECO:0000313" key="1">
    <source>
        <dbReference type="EMBL" id="KAJ8118115.1"/>
    </source>
</evidence>
<reference evidence="1" key="1">
    <citation type="submission" date="2022-11" db="EMBL/GenBank/DDBJ databases">
        <title>Genome Sequence of Boeremia exigua.</title>
        <authorList>
            <person name="Buettner E."/>
        </authorList>
    </citation>
    <scope>NUCLEOTIDE SEQUENCE</scope>
    <source>
        <strain evidence="1">CU02</strain>
    </source>
</reference>
<gene>
    <name evidence="1" type="ORF">OPT61_g842</name>
</gene>